<dbReference type="InterPro" id="IPR025048">
    <property type="entry name" value="DUF3987"/>
</dbReference>
<dbReference type="AlphaFoldDB" id="A0AAW8E785"/>
<evidence type="ECO:0000313" key="2">
    <source>
        <dbReference type="Proteomes" id="UP001244295"/>
    </source>
</evidence>
<gene>
    <name evidence="1" type="ORF">J2W25_006792</name>
</gene>
<comment type="caution">
    <text evidence="1">The sequence shown here is derived from an EMBL/GenBank/DDBJ whole genome shotgun (WGS) entry which is preliminary data.</text>
</comment>
<reference evidence="1" key="1">
    <citation type="submission" date="2023-07" db="EMBL/GenBank/DDBJ databases">
        <title>Sorghum-associated microbial communities from plants grown in Nebraska, USA.</title>
        <authorList>
            <person name="Schachtman D."/>
        </authorList>
    </citation>
    <scope>NUCLEOTIDE SEQUENCE</scope>
    <source>
        <strain evidence="1">DS2795</strain>
    </source>
</reference>
<evidence type="ECO:0000313" key="1">
    <source>
        <dbReference type="EMBL" id="MDP9927738.1"/>
    </source>
</evidence>
<protein>
    <recommendedName>
        <fullName evidence="3">DUF3987 domain-containing protein</fullName>
    </recommendedName>
</protein>
<name>A0AAW8E785_9BURK</name>
<dbReference type="EMBL" id="JAUSRR010000020">
    <property type="protein sequence ID" value="MDP9927738.1"/>
    <property type="molecule type" value="Genomic_DNA"/>
</dbReference>
<proteinExistence type="predicted"/>
<organism evidence="1 2">
    <name type="scientific">Variovorax boronicumulans</name>
    <dbReference type="NCBI Taxonomy" id="436515"/>
    <lineage>
        <taxon>Bacteria</taxon>
        <taxon>Pseudomonadati</taxon>
        <taxon>Pseudomonadota</taxon>
        <taxon>Betaproteobacteria</taxon>
        <taxon>Burkholderiales</taxon>
        <taxon>Comamonadaceae</taxon>
        <taxon>Variovorax</taxon>
    </lineage>
</organism>
<accession>A0AAW8E785</accession>
<dbReference type="Proteomes" id="UP001244295">
    <property type="component" value="Unassembled WGS sequence"/>
</dbReference>
<evidence type="ECO:0008006" key="3">
    <source>
        <dbReference type="Google" id="ProtNLM"/>
    </source>
</evidence>
<sequence length="462" mass="51861">MELAFASALGVLSIACQGSRRVKVPIGYTCNIGVYLLTIAGSGVRKSSTDRPFMAPVRAFQAECDADLAKRTRDFERDRRIWDSERKGLERAISKARATDKPIADIEKKMAELYEREPQKPKGYKLIVEDATPAAFARILADSHPTTGIFSDEGGTVLNAPVLRSLEILNKAWSGDAINIDRVTTGSSLSERTNLTLSLMAQPRVVDNFLGKANNHARESGFVSRCLVARPHFEPGYRDLRPGVQYSEGMEEWTRRITQLLRKNHPLESPPATPETLQFSPIAAEEWAAFARRTETFQQRGEMFFDIPDAASKMAENAARISALFHCLGSDTLEIGHDSVVAATQVCDFYLREFHAIFKEKENDDDELHAQNITEWLHARCEIDGRKPYISVRKILQLGPSPRNVNARDRALDLMAQKGMVRIVRKRSQINLWLNPSKFKVDLVEGAPNNGFPKDAGYIPWF</sequence>
<dbReference type="Pfam" id="PF13148">
    <property type="entry name" value="DUF3987"/>
    <property type="match status" value="1"/>
</dbReference>